<dbReference type="AlphaFoldDB" id="A0A1H1KZG5"/>
<keyword evidence="1 2" id="KW-0238">DNA-binding</keyword>
<dbReference type="GO" id="GO:0003697">
    <property type="term" value="F:single-stranded DNA binding"/>
    <property type="evidence" value="ECO:0007669"/>
    <property type="project" value="UniProtKB-UniRule"/>
</dbReference>
<evidence type="ECO:0000256" key="2">
    <source>
        <dbReference type="HAMAP-Rule" id="MF_00984"/>
    </source>
</evidence>
<dbReference type="EMBL" id="LT629745">
    <property type="protein sequence ID" value="SDR67673.1"/>
    <property type="molecule type" value="Genomic_DNA"/>
</dbReference>
<dbReference type="HAMAP" id="MF_00984">
    <property type="entry name" value="SSB"/>
    <property type="match status" value="1"/>
</dbReference>
<dbReference type="InterPro" id="IPR011344">
    <property type="entry name" value="ssDNA-bd"/>
</dbReference>
<organism evidence="4 5">
    <name type="scientific">Christiangramia echinicola</name>
    <dbReference type="NCBI Taxonomy" id="279359"/>
    <lineage>
        <taxon>Bacteria</taxon>
        <taxon>Pseudomonadati</taxon>
        <taxon>Bacteroidota</taxon>
        <taxon>Flavobacteriia</taxon>
        <taxon>Flavobacteriales</taxon>
        <taxon>Flavobacteriaceae</taxon>
        <taxon>Christiangramia</taxon>
    </lineage>
</organism>
<dbReference type="CDD" id="cd04496">
    <property type="entry name" value="SSB_OBF"/>
    <property type="match status" value="1"/>
</dbReference>
<comment type="subunit">
    <text evidence="2">Homotetramer.</text>
</comment>
<dbReference type="PANTHER" id="PTHR10302">
    <property type="entry name" value="SINGLE-STRANDED DNA-BINDING PROTEIN"/>
    <property type="match status" value="1"/>
</dbReference>
<dbReference type="Pfam" id="PF00436">
    <property type="entry name" value="SSB"/>
    <property type="match status" value="1"/>
</dbReference>
<dbReference type="InterPro" id="IPR012340">
    <property type="entry name" value="NA-bd_OB-fold"/>
</dbReference>
<evidence type="ECO:0000313" key="5">
    <source>
        <dbReference type="Proteomes" id="UP000198858"/>
    </source>
</evidence>
<dbReference type="Proteomes" id="UP000198858">
    <property type="component" value="Chromosome I"/>
</dbReference>
<dbReference type="RefSeq" id="WP_089661107.1">
    <property type="nucleotide sequence ID" value="NZ_LT629745.1"/>
</dbReference>
<protein>
    <recommendedName>
        <fullName evidence="2 3">Single-stranded DNA-binding protein</fullName>
        <shortName evidence="2">SSB</shortName>
    </recommendedName>
</protein>
<dbReference type="PROSITE" id="PS50935">
    <property type="entry name" value="SSB"/>
    <property type="match status" value="1"/>
</dbReference>
<dbReference type="PIRSF" id="PIRSF002070">
    <property type="entry name" value="SSB"/>
    <property type="match status" value="1"/>
</dbReference>
<dbReference type="PANTHER" id="PTHR10302:SF0">
    <property type="entry name" value="SINGLE-STRANDED DNA-BINDING PROTEIN, MITOCHONDRIAL"/>
    <property type="match status" value="1"/>
</dbReference>
<evidence type="ECO:0000313" key="4">
    <source>
        <dbReference type="EMBL" id="SDR67673.1"/>
    </source>
</evidence>
<dbReference type="GO" id="GO:0006260">
    <property type="term" value="P:DNA replication"/>
    <property type="evidence" value="ECO:0007669"/>
    <property type="project" value="InterPro"/>
</dbReference>
<dbReference type="SUPFAM" id="SSF50249">
    <property type="entry name" value="Nucleic acid-binding proteins"/>
    <property type="match status" value="1"/>
</dbReference>
<evidence type="ECO:0000256" key="1">
    <source>
        <dbReference type="ARBA" id="ARBA00023125"/>
    </source>
</evidence>
<dbReference type="GO" id="GO:0009295">
    <property type="term" value="C:nucleoid"/>
    <property type="evidence" value="ECO:0007669"/>
    <property type="project" value="TreeGrafter"/>
</dbReference>
<accession>A0A1H1KZG5</accession>
<dbReference type="NCBIfam" id="TIGR00621">
    <property type="entry name" value="ssb"/>
    <property type="match status" value="1"/>
</dbReference>
<dbReference type="STRING" id="1250231.SAMN04488552_0427"/>
<name>A0A1H1KZG5_9FLAO</name>
<keyword evidence="5" id="KW-1185">Reference proteome</keyword>
<dbReference type="Gene3D" id="2.40.50.140">
    <property type="entry name" value="Nucleic acid-binding proteins"/>
    <property type="match status" value="1"/>
</dbReference>
<dbReference type="InterPro" id="IPR000424">
    <property type="entry name" value="Primosome_PriB/ssb"/>
</dbReference>
<evidence type="ECO:0000256" key="3">
    <source>
        <dbReference type="PIRNR" id="PIRNR002070"/>
    </source>
</evidence>
<sequence length="119" mass="13236">MSTLKNHVQLIGNVGQEPSITNLESGKKVARFSLATNEYYKNEKGEKIQNTEWHTIGAWGKTAEIIEKYAGKGKEIGISGKLKSRSYEDKDGMTRYVTEVEANEILLLGVKDDNNSADN</sequence>
<proteinExistence type="inferred from homology"/>
<comment type="caution">
    <text evidence="2">Lacks conserved residue(s) required for the propagation of feature annotation.</text>
</comment>
<gene>
    <name evidence="4" type="ORF">SAMN04488552_0427</name>
</gene>
<reference evidence="4 5" key="1">
    <citation type="submission" date="2016-10" db="EMBL/GenBank/DDBJ databases">
        <authorList>
            <person name="Varghese N."/>
            <person name="Submissions S."/>
        </authorList>
    </citation>
    <scope>NUCLEOTIDE SEQUENCE [LARGE SCALE GENOMIC DNA]</scope>
    <source>
        <strain evidence="4 5">Mar_2010_102</strain>
    </source>
</reference>